<accession>A0ABW3EJZ0</accession>
<sequence>MRELKRLREAAGLSLEVAAKRLDFSKSKLYRLENGRSRVSTDDLEDMLDLYDVRSPQREALIQLGRDARRRGWWTKYSDVFTGSYVGLESAAARIRINAQLVPGFLQTDDYARAIIGRTRPTLETEEVERRVAARAARREALFGKDDPPEVHVVLDESAVRRHVGGRDVMRDQLTSLIEASALPNVTLQVLPFTFGAHAGVEGEFVILIFHNPEDAPVVYAEGLMGDLYLESEPELDTYQLAWTHMLEGTLDPHESVAMLRELHDQL</sequence>
<dbReference type="SMART" id="SM00530">
    <property type="entry name" value="HTH_XRE"/>
    <property type="match status" value="1"/>
</dbReference>
<dbReference type="SUPFAM" id="SSF47413">
    <property type="entry name" value="lambda repressor-like DNA-binding domains"/>
    <property type="match status" value="1"/>
</dbReference>
<dbReference type="CDD" id="cd00093">
    <property type="entry name" value="HTH_XRE"/>
    <property type="match status" value="1"/>
</dbReference>
<reference evidence="3" key="1">
    <citation type="journal article" date="2019" name="Int. J. Syst. Evol. Microbiol.">
        <title>The Global Catalogue of Microorganisms (GCM) 10K type strain sequencing project: providing services to taxonomists for standard genome sequencing and annotation.</title>
        <authorList>
            <consortium name="The Broad Institute Genomics Platform"/>
            <consortium name="The Broad Institute Genome Sequencing Center for Infectious Disease"/>
            <person name="Wu L."/>
            <person name="Ma J."/>
        </authorList>
    </citation>
    <scope>NUCLEOTIDE SEQUENCE [LARGE SCALE GENOMIC DNA]</scope>
    <source>
        <strain evidence="3">JCM 31202</strain>
    </source>
</reference>
<keyword evidence="3" id="KW-1185">Reference proteome</keyword>
<dbReference type="PROSITE" id="PS50943">
    <property type="entry name" value="HTH_CROC1"/>
    <property type="match status" value="1"/>
</dbReference>
<dbReference type="InterPro" id="IPR043917">
    <property type="entry name" value="DUF5753"/>
</dbReference>
<dbReference type="Pfam" id="PF19054">
    <property type="entry name" value="DUF5753"/>
    <property type="match status" value="1"/>
</dbReference>
<organism evidence="2 3">
    <name type="scientific">Actinomadura sediminis</name>
    <dbReference type="NCBI Taxonomy" id="1038904"/>
    <lineage>
        <taxon>Bacteria</taxon>
        <taxon>Bacillati</taxon>
        <taxon>Actinomycetota</taxon>
        <taxon>Actinomycetes</taxon>
        <taxon>Streptosporangiales</taxon>
        <taxon>Thermomonosporaceae</taxon>
        <taxon>Actinomadura</taxon>
    </lineage>
</organism>
<evidence type="ECO:0000313" key="2">
    <source>
        <dbReference type="EMBL" id="MFD0900111.1"/>
    </source>
</evidence>
<protein>
    <submittedName>
        <fullName evidence="2">Helix-turn-helix domain-containing protein</fullName>
    </submittedName>
</protein>
<dbReference type="InterPro" id="IPR001387">
    <property type="entry name" value="Cro/C1-type_HTH"/>
</dbReference>
<evidence type="ECO:0000313" key="3">
    <source>
        <dbReference type="Proteomes" id="UP001596972"/>
    </source>
</evidence>
<evidence type="ECO:0000259" key="1">
    <source>
        <dbReference type="PROSITE" id="PS50943"/>
    </source>
</evidence>
<dbReference type="InterPro" id="IPR010982">
    <property type="entry name" value="Lambda_DNA-bd_dom_sf"/>
</dbReference>
<gene>
    <name evidence="2" type="ORF">ACFQ11_06880</name>
</gene>
<dbReference type="Proteomes" id="UP001596972">
    <property type="component" value="Unassembled WGS sequence"/>
</dbReference>
<proteinExistence type="predicted"/>
<comment type="caution">
    <text evidence="2">The sequence shown here is derived from an EMBL/GenBank/DDBJ whole genome shotgun (WGS) entry which is preliminary data.</text>
</comment>
<name>A0ABW3EJZ0_9ACTN</name>
<dbReference type="Gene3D" id="1.10.260.40">
    <property type="entry name" value="lambda repressor-like DNA-binding domains"/>
    <property type="match status" value="1"/>
</dbReference>
<dbReference type="RefSeq" id="WP_378297034.1">
    <property type="nucleotide sequence ID" value="NZ_JBHTJA010000008.1"/>
</dbReference>
<feature type="domain" description="HTH cro/C1-type" evidence="1">
    <location>
        <begin position="4"/>
        <end position="58"/>
    </location>
</feature>
<dbReference type="Pfam" id="PF13560">
    <property type="entry name" value="HTH_31"/>
    <property type="match status" value="1"/>
</dbReference>
<dbReference type="EMBL" id="JBHTJA010000008">
    <property type="protein sequence ID" value="MFD0900111.1"/>
    <property type="molecule type" value="Genomic_DNA"/>
</dbReference>